<feature type="transmembrane region" description="Helical" evidence="6">
    <location>
        <begin position="246"/>
        <end position="266"/>
    </location>
</feature>
<feature type="transmembrane region" description="Helical" evidence="6">
    <location>
        <begin position="343"/>
        <end position="362"/>
    </location>
</feature>
<dbReference type="InterPro" id="IPR024041">
    <property type="entry name" value="NH4_transpt_AmtB-like_dom"/>
</dbReference>
<evidence type="ECO:0000256" key="2">
    <source>
        <dbReference type="ARBA" id="ARBA00011036"/>
    </source>
</evidence>
<comment type="similarity">
    <text evidence="2">Belongs to the ammonium transporter (TC 2.A.49) family. Rh subfamily.</text>
</comment>
<evidence type="ECO:0000256" key="6">
    <source>
        <dbReference type="SAM" id="Phobius"/>
    </source>
</evidence>
<feature type="transmembrane region" description="Helical" evidence="6">
    <location>
        <begin position="90"/>
        <end position="112"/>
    </location>
</feature>
<gene>
    <name evidence="8" type="ORF">RIMI_LOCUS20802191</name>
</gene>
<feature type="transmembrane region" description="Helical" evidence="6">
    <location>
        <begin position="278"/>
        <end position="296"/>
    </location>
</feature>
<dbReference type="EMBL" id="CAUEEQ010070926">
    <property type="protein sequence ID" value="CAJ0965967.1"/>
    <property type="molecule type" value="Genomic_DNA"/>
</dbReference>
<feature type="transmembrane region" description="Helical" evidence="6">
    <location>
        <begin position="302"/>
        <end position="322"/>
    </location>
</feature>
<evidence type="ECO:0000256" key="5">
    <source>
        <dbReference type="ARBA" id="ARBA00023136"/>
    </source>
</evidence>
<evidence type="ECO:0000313" key="9">
    <source>
        <dbReference type="Proteomes" id="UP001176940"/>
    </source>
</evidence>
<dbReference type="SUPFAM" id="SSF111352">
    <property type="entry name" value="Ammonium transporter"/>
    <property type="match status" value="1"/>
</dbReference>
<evidence type="ECO:0000256" key="4">
    <source>
        <dbReference type="ARBA" id="ARBA00022989"/>
    </source>
</evidence>
<keyword evidence="3 6" id="KW-0812">Transmembrane</keyword>
<dbReference type="PANTHER" id="PTHR11730">
    <property type="entry name" value="AMMONIUM TRANSPORTER"/>
    <property type="match status" value="1"/>
</dbReference>
<keyword evidence="4 6" id="KW-1133">Transmembrane helix</keyword>
<organism evidence="8 9">
    <name type="scientific">Ranitomeya imitator</name>
    <name type="common">mimic poison frog</name>
    <dbReference type="NCBI Taxonomy" id="111125"/>
    <lineage>
        <taxon>Eukaryota</taxon>
        <taxon>Metazoa</taxon>
        <taxon>Chordata</taxon>
        <taxon>Craniata</taxon>
        <taxon>Vertebrata</taxon>
        <taxon>Euteleostomi</taxon>
        <taxon>Amphibia</taxon>
        <taxon>Batrachia</taxon>
        <taxon>Anura</taxon>
        <taxon>Neobatrachia</taxon>
        <taxon>Hyloidea</taxon>
        <taxon>Dendrobatidae</taxon>
        <taxon>Dendrobatinae</taxon>
        <taxon>Ranitomeya</taxon>
    </lineage>
</organism>
<dbReference type="Gene3D" id="1.10.3430.10">
    <property type="entry name" value="Ammonium transporter AmtB like domains"/>
    <property type="match status" value="1"/>
</dbReference>
<reference evidence="8" key="1">
    <citation type="submission" date="2023-07" db="EMBL/GenBank/DDBJ databases">
        <authorList>
            <person name="Stuckert A."/>
        </authorList>
    </citation>
    <scope>NUCLEOTIDE SEQUENCE</scope>
</reference>
<sequence>MSIAFLPSLRCQLPVLLILVQGVFIVVFILFFSFEDPSSHFNTSNATTTAGDDDLDAIFPLFKDVHVMLFAGLGLMLSFLKLYGFGGIAFNFLIANFAIQWSMVVQGVFYHFRHGVILLRLNNVLEAEFAAVTALISVGAVLGRTSPVQMLLLTAMEIPLFVVNDWLVNKYFHIIDVGGTVAIHIFSCYFGLGVSQILYQSSLRRGHVKETTTSNSDLLSLLGTIFLWIFWPSFNSVLAKTKEAQHRAIVNTFLALSSGTITTFAMSSLMDKRGRINLAHLQNASLAGGVAVGISADLISPGGAFSIGCLASLACSLGFQYLTPFLAKKMKVQDQCGIHNLHGLPGIIGTVGSIVVILLGPVDKYGLSLHENLFSSSQEGQHPILGVFRGGETWTAQSQALQQAAALGVTFGVSLFGGYITGLLMKLPCFVHPSKDDFFDDQLYFQIPEDTGNKWISMDELQKHMLIPLKHV</sequence>
<dbReference type="InterPro" id="IPR002229">
    <property type="entry name" value="RhesusRHD"/>
</dbReference>
<feature type="transmembrane region" description="Helical" evidence="6">
    <location>
        <begin position="174"/>
        <end position="198"/>
    </location>
</feature>
<comment type="caution">
    <text evidence="8">The sequence shown here is derived from an EMBL/GenBank/DDBJ whole genome shotgun (WGS) entry which is preliminary data.</text>
</comment>
<dbReference type="InterPro" id="IPR029020">
    <property type="entry name" value="Ammonium/urea_transptr"/>
</dbReference>
<name>A0ABN9MJU8_9NEOB</name>
<comment type="subcellular location">
    <subcellularLocation>
        <location evidence="1">Membrane</location>
        <topology evidence="1">Multi-pass membrane protein</topology>
    </subcellularLocation>
</comment>
<keyword evidence="9" id="KW-1185">Reference proteome</keyword>
<feature type="transmembrane region" description="Helical" evidence="6">
    <location>
        <begin position="218"/>
        <end position="234"/>
    </location>
</feature>
<evidence type="ECO:0000259" key="7">
    <source>
        <dbReference type="Pfam" id="PF00909"/>
    </source>
</evidence>
<feature type="transmembrane region" description="Helical" evidence="6">
    <location>
        <begin position="150"/>
        <end position="168"/>
    </location>
</feature>
<feature type="transmembrane region" description="Helical" evidence="6">
    <location>
        <begin position="124"/>
        <end position="143"/>
    </location>
</feature>
<dbReference type="PANTHER" id="PTHR11730:SF48">
    <property type="entry name" value="AMMONIUM TRANSPORTER AMTB-LIKE DOMAIN-CONTAINING PROTEIN"/>
    <property type="match status" value="1"/>
</dbReference>
<feature type="domain" description="Ammonium transporter AmtB-like" evidence="7">
    <location>
        <begin position="23"/>
        <end position="428"/>
    </location>
</feature>
<accession>A0ABN9MJU8</accession>
<keyword evidence="5 6" id="KW-0472">Membrane</keyword>
<dbReference type="Proteomes" id="UP001176940">
    <property type="component" value="Unassembled WGS sequence"/>
</dbReference>
<feature type="transmembrane region" description="Helical" evidence="6">
    <location>
        <begin position="404"/>
        <end position="425"/>
    </location>
</feature>
<proteinExistence type="inferred from homology"/>
<feature type="transmembrane region" description="Helical" evidence="6">
    <location>
        <begin position="65"/>
        <end position="83"/>
    </location>
</feature>
<evidence type="ECO:0000256" key="3">
    <source>
        <dbReference type="ARBA" id="ARBA00022692"/>
    </source>
</evidence>
<evidence type="ECO:0000313" key="8">
    <source>
        <dbReference type="EMBL" id="CAJ0965967.1"/>
    </source>
</evidence>
<dbReference type="Pfam" id="PF00909">
    <property type="entry name" value="Ammonium_transp"/>
    <property type="match status" value="1"/>
</dbReference>
<protein>
    <recommendedName>
        <fullName evidence="7">Ammonium transporter AmtB-like domain-containing protein</fullName>
    </recommendedName>
</protein>
<feature type="transmembrane region" description="Helical" evidence="6">
    <location>
        <begin position="12"/>
        <end position="34"/>
    </location>
</feature>
<evidence type="ECO:0000256" key="1">
    <source>
        <dbReference type="ARBA" id="ARBA00004141"/>
    </source>
</evidence>
<dbReference type="PRINTS" id="PR00342">
    <property type="entry name" value="RHESUSRHD"/>
</dbReference>